<reference evidence="7 8" key="2">
    <citation type="journal article" date="2017" name="Genome Announc.">
        <title>Draft Genome Sequences of Four Alkaliphilic Bacteria Belonging to the Anaerobacillus Genus.</title>
        <authorList>
            <person name="Bassil N.M."/>
            <person name="Lloyd J.R."/>
        </authorList>
    </citation>
    <scope>NUCLEOTIDE SEQUENCE [LARGE SCALE GENOMIC DNA]</scope>
    <source>
        <strain evidence="7 8">NB2006</strain>
    </source>
</reference>
<feature type="domain" description="Acyl-CoA oxidase/dehydrogenase middle" evidence="3">
    <location>
        <begin position="124"/>
        <end position="216"/>
    </location>
</feature>
<dbReference type="SUPFAM" id="SSF47203">
    <property type="entry name" value="Acyl-CoA dehydrogenase C-terminal domain-like"/>
    <property type="match status" value="1"/>
</dbReference>
<dbReference type="InterPro" id="IPR046373">
    <property type="entry name" value="Acyl-CoA_Oxase/DH_mid-dom_sf"/>
</dbReference>
<evidence type="ECO:0000313" key="7">
    <source>
        <dbReference type="EMBL" id="QOY38739.1"/>
    </source>
</evidence>
<dbReference type="SUPFAM" id="SSF56645">
    <property type="entry name" value="Acyl-CoA dehydrogenase NM domain-like"/>
    <property type="match status" value="1"/>
</dbReference>
<dbReference type="EMBL" id="CP063356">
    <property type="protein sequence ID" value="QOY38739.1"/>
    <property type="molecule type" value="Genomic_DNA"/>
</dbReference>
<reference evidence="6 8" key="1">
    <citation type="submission" date="2016-10" db="EMBL/GenBank/DDBJ databases">
        <title>Draft genome sequences of four alkaliphilic bacteria belonging to the Anaerobacillus genus.</title>
        <authorList>
            <person name="Bassil N.M."/>
            <person name="Lloyd J.R."/>
        </authorList>
    </citation>
    <scope>NUCLEOTIDE SEQUENCE [LARGE SCALE GENOMIC DNA]</scope>
    <source>
        <strain evidence="6 8">NB2006</strain>
    </source>
</reference>
<dbReference type="KEGG" id="aia:AWH56_023490"/>
<evidence type="ECO:0000256" key="2">
    <source>
        <dbReference type="ARBA" id="ARBA00023002"/>
    </source>
</evidence>
<keyword evidence="2" id="KW-0560">Oxidoreductase</keyword>
<proteinExistence type="predicted"/>
<dbReference type="AlphaFoldDB" id="A0A1S2LJ24"/>
<dbReference type="FunFam" id="2.40.110.10:FF:000020">
    <property type="entry name" value="Putative acyl-CoA dehydrogenase YdbM"/>
    <property type="match status" value="1"/>
</dbReference>
<dbReference type="GO" id="GO:0050660">
    <property type="term" value="F:flavin adenine dinucleotide binding"/>
    <property type="evidence" value="ECO:0007669"/>
    <property type="project" value="InterPro"/>
</dbReference>
<gene>
    <name evidence="7" type="ORF">AWH56_023490</name>
    <name evidence="6" type="ORF">AWH56_14395</name>
</gene>
<organism evidence="6 8">
    <name type="scientific">Anaerobacillus isosaccharinicus</name>
    <dbReference type="NCBI Taxonomy" id="1532552"/>
    <lineage>
        <taxon>Bacteria</taxon>
        <taxon>Bacillati</taxon>
        <taxon>Bacillota</taxon>
        <taxon>Bacilli</taxon>
        <taxon>Bacillales</taxon>
        <taxon>Bacillaceae</taxon>
        <taxon>Anaerobacillus</taxon>
    </lineage>
</organism>
<dbReference type="Pfam" id="PF08028">
    <property type="entry name" value="Acyl-CoA_dh_2"/>
    <property type="match status" value="1"/>
</dbReference>
<evidence type="ECO:0000313" key="8">
    <source>
        <dbReference type="Proteomes" id="UP000180175"/>
    </source>
</evidence>
<dbReference type="InterPro" id="IPR013786">
    <property type="entry name" value="AcylCoA_DH/ox_N"/>
</dbReference>
<dbReference type="InterPro" id="IPR009100">
    <property type="entry name" value="AcylCoA_DH/oxidase_NM_dom_sf"/>
</dbReference>
<evidence type="ECO:0000259" key="4">
    <source>
        <dbReference type="Pfam" id="PF02771"/>
    </source>
</evidence>
<evidence type="ECO:0000259" key="5">
    <source>
        <dbReference type="Pfam" id="PF08028"/>
    </source>
</evidence>
<dbReference type="InterPro" id="IPR037069">
    <property type="entry name" value="AcylCoA_DH/ox_N_sf"/>
</dbReference>
<dbReference type="InterPro" id="IPR013107">
    <property type="entry name" value="Acyl-CoA_DH_C"/>
</dbReference>
<keyword evidence="8" id="KW-1185">Reference proteome</keyword>
<dbReference type="PIRSF" id="PIRSF016578">
    <property type="entry name" value="HsaA"/>
    <property type="match status" value="1"/>
</dbReference>
<dbReference type="Proteomes" id="UP000180175">
    <property type="component" value="Chromosome"/>
</dbReference>
<reference evidence="7 8" key="3">
    <citation type="journal article" date="2019" name="Int. J. Syst. Evol. Microbiol.">
        <title>Anaerobacillus isosaccharinicus sp. nov., an alkaliphilic bacterium which degrades isosaccharinic acid.</title>
        <authorList>
            <person name="Bassil N.M."/>
            <person name="Lloyd J.R."/>
        </authorList>
    </citation>
    <scope>NUCLEOTIDE SEQUENCE [LARGE SCALE GENOMIC DNA]</scope>
    <source>
        <strain evidence="7 8">NB2006</strain>
    </source>
</reference>
<dbReference type="Gene3D" id="1.20.140.10">
    <property type="entry name" value="Butyryl-CoA Dehydrogenase, subunit A, domain 3"/>
    <property type="match status" value="1"/>
</dbReference>
<dbReference type="GO" id="GO:0003995">
    <property type="term" value="F:acyl-CoA dehydrogenase activity"/>
    <property type="evidence" value="ECO:0007669"/>
    <property type="project" value="TreeGrafter"/>
</dbReference>
<dbReference type="Gene3D" id="2.40.110.10">
    <property type="entry name" value="Butyryl-CoA Dehydrogenase, subunit A, domain 2"/>
    <property type="match status" value="1"/>
</dbReference>
<dbReference type="PANTHER" id="PTHR43884">
    <property type="entry name" value="ACYL-COA DEHYDROGENASE"/>
    <property type="match status" value="1"/>
</dbReference>
<protein>
    <submittedName>
        <fullName evidence="6">Acyl-CoA dehydrogenase</fullName>
    </submittedName>
    <submittedName>
        <fullName evidence="7">Acyl-CoA/acyl-ACP dehydrogenase</fullName>
    </submittedName>
</protein>
<name>A0A1S2LJ24_9BACI</name>
<dbReference type="CDD" id="cd00567">
    <property type="entry name" value="ACAD"/>
    <property type="match status" value="1"/>
</dbReference>
<dbReference type="Pfam" id="PF02770">
    <property type="entry name" value="Acyl-CoA_dh_M"/>
    <property type="match status" value="1"/>
</dbReference>
<feature type="domain" description="Acyl-CoA dehydrogenase C-terminal" evidence="5">
    <location>
        <begin position="242"/>
        <end position="361"/>
    </location>
</feature>
<dbReference type="InterPro" id="IPR006091">
    <property type="entry name" value="Acyl-CoA_Oxase/DH_mid-dom"/>
</dbReference>
<dbReference type="Gene3D" id="1.10.540.10">
    <property type="entry name" value="Acyl-CoA dehydrogenase/oxidase, N-terminal domain"/>
    <property type="match status" value="1"/>
</dbReference>
<dbReference type="InterPro" id="IPR036250">
    <property type="entry name" value="AcylCo_DH-like_C"/>
</dbReference>
<dbReference type="Pfam" id="PF02771">
    <property type="entry name" value="Acyl-CoA_dh_N"/>
    <property type="match status" value="1"/>
</dbReference>
<reference evidence="7" key="4">
    <citation type="submission" date="2020-10" db="EMBL/GenBank/DDBJ databases">
        <authorList>
            <person name="Bassil N.M."/>
            <person name="Lloyd J.R."/>
        </authorList>
    </citation>
    <scope>NUCLEOTIDE SEQUENCE</scope>
    <source>
        <strain evidence="7">NB2006</strain>
    </source>
</reference>
<feature type="domain" description="Acyl-CoA dehydrogenase/oxidase N-terminal" evidence="4">
    <location>
        <begin position="24"/>
        <end position="93"/>
    </location>
</feature>
<evidence type="ECO:0000256" key="1">
    <source>
        <dbReference type="ARBA" id="ARBA00022630"/>
    </source>
</evidence>
<evidence type="ECO:0000259" key="3">
    <source>
        <dbReference type="Pfam" id="PF02770"/>
    </source>
</evidence>
<dbReference type="EMBL" id="LQXD01000129">
    <property type="protein sequence ID" value="OIJ12230.1"/>
    <property type="molecule type" value="Genomic_DNA"/>
</dbReference>
<sequence length="385" mass="42673">MILSDLGTKEERLKLLNGKVQIFAERAWKHDKEASFPVENIEDLKKIGYHTLTVPLENGGLDISLLELVQMQEIIAQADGSTALSIGWHMGIVKHLGEKRTWEAGMFQKFCEDVLQNGALLNNAASESGTGSPTRGGRPETTAFKVENHWLITGRKTFTTMSPVLDYFAVSASIQGTNEIGNFLIHKDRKGVTIEETWDSVAMRGTGSHDLVLTDVKVPNENLVEYITPGKKQAAGWLLHIPACYLGIAKAAQKYAIQFASNYSPNSIEGTIADLPYVRQKIGEMELSIQQSQHFLYSVARNWDEGNDNERQELRGVLGAVKHAVVNHAIKIVDLAMRVTGARSLSEKNPLQRYYRDVRAGLHNPPMDDATILLLAEDAIKKANV</sequence>
<accession>A0A1S2LJ24</accession>
<dbReference type="OrthoDB" id="9785203at2"/>
<evidence type="ECO:0000313" key="6">
    <source>
        <dbReference type="EMBL" id="OIJ12230.1"/>
    </source>
</evidence>
<dbReference type="RefSeq" id="WP_071317806.1">
    <property type="nucleotide sequence ID" value="NZ_CP063356.2"/>
</dbReference>
<keyword evidence="1" id="KW-0285">Flavoprotein</keyword>
<dbReference type="PANTHER" id="PTHR43884:SF25">
    <property type="entry name" value="ACYL-COA DEHYDROGENASE YDBM-RELATED"/>
    <property type="match status" value="1"/>
</dbReference>